<dbReference type="InterPro" id="IPR035093">
    <property type="entry name" value="RelE/ParE_toxin_dom_sf"/>
</dbReference>
<dbReference type="NCBIfam" id="TIGR02385">
    <property type="entry name" value="RelE_StbE"/>
    <property type="match status" value="1"/>
</dbReference>
<dbReference type="Pfam" id="PF05016">
    <property type="entry name" value="ParE_toxin"/>
    <property type="match status" value="1"/>
</dbReference>
<dbReference type="SUPFAM" id="SSF143011">
    <property type="entry name" value="RelE-like"/>
    <property type="match status" value="1"/>
</dbReference>
<comment type="caution">
    <text evidence="2">The sequence shown here is derived from an EMBL/GenBank/DDBJ whole genome shotgun (WGS) entry which is preliminary data.</text>
</comment>
<gene>
    <name evidence="2" type="ORF">EFY79_04030</name>
</gene>
<dbReference type="InterPro" id="IPR007712">
    <property type="entry name" value="RelE/ParE_toxin"/>
</dbReference>
<evidence type="ECO:0000313" key="2">
    <source>
        <dbReference type="EMBL" id="RNI38839.1"/>
    </source>
</evidence>
<proteinExistence type="predicted"/>
<dbReference type="Proteomes" id="UP000267223">
    <property type="component" value="Unassembled WGS sequence"/>
</dbReference>
<name>A0A3M9NM16_9BACT</name>
<dbReference type="AlphaFoldDB" id="A0A3M9NM16"/>
<dbReference type="RefSeq" id="WP_123119402.1">
    <property type="nucleotide sequence ID" value="NZ_RJJR01000002.1"/>
</dbReference>
<sequence length="97" mass="11577">MVPKIEWTEQSKNDLLKIKEYIASDSLFQAKRTILLIYNSVQRLKSYPEIGKATYTSDKYKVRRILVKNYRVTYVFDSDVIFYSFRPASGPRIRNRF</sequence>
<accession>A0A3M9NM16</accession>
<protein>
    <submittedName>
        <fullName evidence="2">Type II toxin-antitoxin system RelE/ParE family toxin</fullName>
    </submittedName>
</protein>
<evidence type="ECO:0000256" key="1">
    <source>
        <dbReference type="ARBA" id="ARBA00022649"/>
    </source>
</evidence>
<reference evidence="2 3" key="1">
    <citation type="submission" date="2018-11" db="EMBL/GenBank/DDBJ databases">
        <title>Draft genome sequence of Ferruginibacter sp. BO-59.</title>
        <authorList>
            <person name="Im W.T."/>
        </authorList>
    </citation>
    <scope>NUCLEOTIDE SEQUENCE [LARGE SCALE GENOMIC DNA]</scope>
    <source>
        <strain evidence="2 3">BO-59</strain>
    </source>
</reference>
<dbReference type="EMBL" id="RJJR01000002">
    <property type="protein sequence ID" value="RNI38839.1"/>
    <property type="molecule type" value="Genomic_DNA"/>
</dbReference>
<dbReference type="Gene3D" id="3.30.2310.20">
    <property type="entry name" value="RelE-like"/>
    <property type="match status" value="1"/>
</dbReference>
<keyword evidence="3" id="KW-1185">Reference proteome</keyword>
<organism evidence="2 3">
    <name type="scientific">Hanamia caeni</name>
    <dbReference type="NCBI Taxonomy" id="2294116"/>
    <lineage>
        <taxon>Bacteria</taxon>
        <taxon>Pseudomonadati</taxon>
        <taxon>Bacteroidota</taxon>
        <taxon>Chitinophagia</taxon>
        <taxon>Chitinophagales</taxon>
        <taxon>Chitinophagaceae</taxon>
        <taxon>Hanamia</taxon>
    </lineage>
</organism>
<keyword evidence="1" id="KW-1277">Toxin-antitoxin system</keyword>
<dbReference type="OrthoDB" id="5574284at2"/>
<evidence type="ECO:0000313" key="3">
    <source>
        <dbReference type="Proteomes" id="UP000267223"/>
    </source>
</evidence>